<sequence>MGTTRRLNLDISEEAADLVRDRVKKGEYVSEGAVIEAALHLLRERDDELALRLDEIRRRVRRSLEDEKPAVSADDAERQLTQFMECHTRPAS</sequence>
<evidence type="ECO:0000313" key="2">
    <source>
        <dbReference type="Proteomes" id="UP001169006"/>
    </source>
</evidence>
<dbReference type="InterPro" id="IPR038296">
    <property type="entry name" value="ParD_sf"/>
</dbReference>
<gene>
    <name evidence="1" type="ORF">Q2T52_05110</name>
</gene>
<dbReference type="RefSeq" id="WP_302075577.1">
    <property type="nucleotide sequence ID" value="NZ_JAUKWQ010000001.1"/>
</dbReference>
<evidence type="ECO:0000313" key="1">
    <source>
        <dbReference type="EMBL" id="MDO1581470.1"/>
    </source>
</evidence>
<reference evidence="1" key="2">
    <citation type="submission" date="2023-07" db="EMBL/GenBank/DDBJ databases">
        <authorList>
            <person name="Sun H."/>
        </authorList>
    </citation>
    <scope>NUCLEOTIDE SEQUENCE</scope>
    <source>
        <strain evidence="1">05753</strain>
    </source>
</reference>
<name>A0ABT8SSS7_9HYPH</name>
<dbReference type="Gene3D" id="6.10.10.120">
    <property type="entry name" value="Antitoxin ParD1-like"/>
    <property type="match status" value="1"/>
</dbReference>
<accession>A0ABT8SSS7</accession>
<keyword evidence="2" id="KW-1185">Reference proteome</keyword>
<organism evidence="1 2">
    <name type="scientific">Rhizobium oryzicola</name>
    <dbReference type="NCBI Taxonomy" id="1232668"/>
    <lineage>
        <taxon>Bacteria</taxon>
        <taxon>Pseudomonadati</taxon>
        <taxon>Pseudomonadota</taxon>
        <taxon>Alphaproteobacteria</taxon>
        <taxon>Hyphomicrobiales</taxon>
        <taxon>Rhizobiaceae</taxon>
        <taxon>Rhizobium/Agrobacterium group</taxon>
        <taxon>Rhizobium</taxon>
    </lineage>
</organism>
<evidence type="ECO:0008006" key="3">
    <source>
        <dbReference type="Google" id="ProtNLM"/>
    </source>
</evidence>
<protein>
    <recommendedName>
        <fullName evidence="3">Type II toxin-antitoxin system ParD family antitoxin</fullName>
    </recommendedName>
</protein>
<dbReference type="EMBL" id="JAUKWQ010000001">
    <property type="protein sequence ID" value="MDO1581470.1"/>
    <property type="molecule type" value="Genomic_DNA"/>
</dbReference>
<proteinExistence type="predicted"/>
<reference evidence="1" key="1">
    <citation type="journal article" date="2015" name="Int. J. Syst. Evol. Microbiol.">
        <title>Rhizobium oryzicola sp. nov., potential plant-growth-promoting endophytic bacteria isolated from rice roots.</title>
        <authorList>
            <person name="Zhang X.X."/>
            <person name="Gao J.S."/>
            <person name="Cao Y.H."/>
            <person name="Sheirdil R.A."/>
            <person name="Wang X.C."/>
            <person name="Zhang L."/>
        </authorList>
    </citation>
    <scope>NUCLEOTIDE SEQUENCE</scope>
    <source>
        <strain evidence="1">05753</strain>
    </source>
</reference>
<dbReference type="Proteomes" id="UP001169006">
    <property type="component" value="Unassembled WGS sequence"/>
</dbReference>
<comment type="caution">
    <text evidence="1">The sequence shown here is derived from an EMBL/GenBank/DDBJ whole genome shotgun (WGS) entry which is preliminary data.</text>
</comment>